<organism evidence="4 5">
    <name type="scientific">Alkalicoccus daliensis</name>
    <dbReference type="NCBI Taxonomy" id="745820"/>
    <lineage>
        <taxon>Bacteria</taxon>
        <taxon>Bacillati</taxon>
        <taxon>Bacillota</taxon>
        <taxon>Bacilli</taxon>
        <taxon>Bacillales</taxon>
        <taxon>Bacillaceae</taxon>
        <taxon>Alkalicoccus</taxon>
    </lineage>
</organism>
<sequence length="407" mass="48763">MHSMYFTMNFPGLEEVTVTNTEVVEGAMHLHIEMERKPHRCPHCSERTSKVHDYRIQKIDHLKMWERPTVLFYRRRRYACTCGKRFAERRTFVERYQRHSVEWNQALGLRVIQGKNFTDSAKQFHTSPTTAMRRFDNISAPMLEEIEDLPAVIAIDEYKGDTNQGKYQVILADGVTGEPLDILPDRSVQTVKRYLQKKGSQVRIVVMDMSPSFKSAVQQALGKPVIVADRFHFCRYIYWALDQVRRRVQKDFHEYDRRKCKRMKHVFHKKSHELTEKQRWYLERYLSLSEELRTAYELKEAYQSWFQTAKEVGRSDGRRVKEELHVFYQRVVASKMPEFHKAIKTFRNWEVEILNSFIFGYTNGPIEGLNNQTKVIKRNAFGFQRYDRFRLRVLLHHQWKKRHFQVG</sequence>
<dbReference type="STRING" id="745820.SAMN04488053_1156"/>
<proteinExistence type="predicted"/>
<evidence type="ECO:0000313" key="5">
    <source>
        <dbReference type="Proteomes" id="UP000198778"/>
    </source>
</evidence>
<dbReference type="EMBL" id="FNIL01000015">
    <property type="protein sequence ID" value="SDO47732.1"/>
    <property type="molecule type" value="Genomic_DNA"/>
</dbReference>
<dbReference type="PANTHER" id="PTHR33498">
    <property type="entry name" value="TRANSPOSASE FOR INSERTION SEQUENCE ELEMENT IS1557"/>
    <property type="match status" value="1"/>
</dbReference>
<name>A0A1H0JW63_9BACI</name>
<dbReference type="Pfam" id="PF01610">
    <property type="entry name" value="DDE_Tnp_ISL3"/>
    <property type="match status" value="1"/>
</dbReference>
<evidence type="ECO:0000259" key="2">
    <source>
        <dbReference type="Pfam" id="PF13542"/>
    </source>
</evidence>
<dbReference type="InterPro" id="IPR047951">
    <property type="entry name" value="Transpos_ISL3"/>
</dbReference>
<feature type="domain" description="Transposase IS204/IS1001/IS1096/IS1165 zinc-finger" evidence="3">
    <location>
        <begin position="37"/>
        <end position="82"/>
    </location>
</feature>
<protein>
    <submittedName>
        <fullName evidence="4">Transposase</fullName>
    </submittedName>
</protein>
<evidence type="ECO:0000259" key="3">
    <source>
        <dbReference type="Pfam" id="PF14690"/>
    </source>
</evidence>
<feature type="domain" description="Transposase IS204/IS1001/IS1096/IS1165 DDE" evidence="1">
    <location>
        <begin position="153"/>
        <end position="393"/>
    </location>
</feature>
<dbReference type="AlphaFoldDB" id="A0A1H0JW63"/>
<dbReference type="InterPro" id="IPR029261">
    <property type="entry name" value="Transposase_Znf"/>
</dbReference>
<evidence type="ECO:0000313" key="4">
    <source>
        <dbReference type="EMBL" id="SDO47732.1"/>
    </source>
</evidence>
<dbReference type="Pfam" id="PF13542">
    <property type="entry name" value="HTH_Tnp_ISL3"/>
    <property type="match status" value="1"/>
</dbReference>
<evidence type="ECO:0000259" key="1">
    <source>
        <dbReference type="Pfam" id="PF01610"/>
    </source>
</evidence>
<gene>
    <name evidence="4" type="ORF">SAMN04488053_1156</name>
</gene>
<dbReference type="NCBIfam" id="NF033550">
    <property type="entry name" value="transpos_ISL3"/>
    <property type="match status" value="1"/>
</dbReference>
<dbReference type="InterPro" id="IPR032877">
    <property type="entry name" value="Transposase_HTH"/>
</dbReference>
<keyword evidence="5" id="KW-1185">Reference proteome</keyword>
<dbReference type="Pfam" id="PF14690">
    <property type="entry name" value="Zn_ribbon_ISL3"/>
    <property type="match status" value="1"/>
</dbReference>
<feature type="domain" description="Transposase IS204/IS1001/IS1096/IS1165 helix-turn-helix" evidence="2">
    <location>
        <begin position="92"/>
        <end position="138"/>
    </location>
</feature>
<reference evidence="5" key="1">
    <citation type="submission" date="2016-10" db="EMBL/GenBank/DDBJ databases">
        <authorList>
            <person name="Varghese N."/>
            <person name="Submissions S."/>
        </authorList>
    </citation>
    <scope>NUCLEOTIDE SEQUENCE [LARGE SCALE GENOMIC DNA]</scope>
    <source>
        <strain evidence="5">CGMCC 1.10369</strain>
    </source>
</reference>
<accession>A0A1H0JW63</accession>
<dbReference type="InterPro" id="IPR002560">
    <property type="entry name" value="Transposase_DDE"/>
</dbReference>
<dbReference type="Proteomes" id="UP000198778">
    <property type="component" value="Unassembled WGS sequence"/>
</dbReference>
<dbReference type="PANTHER" id="PTHR33498:SF1">
    <property type="entry name" value="TRANSPOSASE FOR INSERTION SEQUENCE ELEMENT IS1557"/>
    <property type="match status" value="1"/>
</dbReference>